<name>F8MML3_NEUT8</name>
<evidence type="ECO:0000313" key="1">
    <source>
        <dbReference type="EMBL" id="EGO57887.1"/>
    </source>
</evidence>
<keyword evidence="2" id="KW-1185">Reference proteome</keyword>
<dbReference type="Proteomes" id="UP000008065">
    <property type="component" value="Unassembled WGS sequence"/>
</dbReference>
<organism evidence="1 2">
    <name type="scientific">Neurospora tetrasperma (strain FGSC 2508 / ATCC MYA-4615 / P0657)</name>
    <dbReference type="NCBI Taxonomy" id="510951"/>
    <lineage>
        <taxon>Eukaryota</taxon>
        <taxon>Fungi</taxon>
        <taxon>Dikarya</taxon>
        <taxon>Ascomycota</taxon>
        <taxon>Pezizomycotina</taxon>
        <taxon>Sordariomycetes</taxon>
        <taxon>Sordariomycetidae</taxon>
        <taxon>Sordariales</taxon>
        <taxon>Sordariaceae</taxon>
        <taxon>Neurospora</taxon>
    </lineage>
</organism>
<evidence type="ECO:0000313" key="2">
    <source>
        <dbReference type="Proteomes" id="UP000008065"/>
    </source>
</evidence>
<dbReference type="HOGENOM" id="CLU_2904719_0_0_1"/>
<reference evidence="2" key="1">
    <citation type="journal article" date="2011" name="Genetics">
        <title>Massive changes in genome architecture accompany the transition to self-fertility in the filamentous fungus Neurospora tetrasperma.</title>
        <authorList>
            <person name="Ellison C.E."/>
            <person name="Stajich J.E."/>
            <person name="Jacobson D.J."/>
            <person name="Natvig D.O."/>
            <person name="Lapidus A."/>
            <person name="Foster B."/>
            <person name="Aerts A."/>
            <person name="Riley R."/>
            <person name="Lindquist E.A."/>
            <person name="Grigoriev I.V."/>
            <person name="Taylor J.W."/>
        </authorList>
    </citation>
    <scope>NUCLEOTIDE SEQUENCE [LARGE SCALE GENOMIC DNA]</scope>
    <source>
        <strain evidence="2">FGSC 2508 / P0657</strain>
    </source>
</reference>
<sequence length="62" mass="7137">MAKSRVKRYIKAEDNSKVRRGHCRLQELELSSFSQLGRVKDGCLMVFGMSTDMVEDKCIQLN</sequence>
<dbReference type="GeneID" id="20827891"/>
<dbReference type="KEGG" id="nte:NEUTE1DRAFT43249"/>
<dbReference type="AlphaFoldDB" id="F8MML3"/>
<accession>F8MML3</accession>
<protein>
    <submittedName>
        <fullName evidence="1">Uncharacterized protein</fullName>
    </submittedName>
</protein>
<proteinExistence type="predicted"/>
<gene>
    <name evidence="1" type="ORF">NEUTE1DRAFT_43249</name>
</gene>
<dbReference type="VEuPathDB" id="FungiDB:NEUTE1DRAFT_43249"/>
<dbReference type="RefSeq" id="XP_009850348.1">
    <property type="nucleotide sequence ID" value="XM_009852046.1"/>
</dbReference>
<dbReference type="EMBL" id="GL891304">
    <property type="protein sequence ID" value="EGO57887.1"/>
    <property type="molecule type" value="Genomic_DNA"/>
</dbReference>